<dbReference type="EMBL" id="JAHQIW010003416">
    <property type="protein sequence ID" value="KAJ1358630.1"/>
    <property type="molecule type" value="Genomic_DNA"/>
</dbReference>
<evidence type="ECO:0000313" key="1">
    <source>
        <dbReference type="EMBL" id="KAJ1358630.1"/>
    </source>
</evidence>
<organism evidence="1 2">
    <name type="scientific">Parelaphostrongylus tenuis</name>
    <name type="common">Meningeal worm</name>
    <dbReference type="NCBI Taxonomy" id="148309"/>
    <lineage>
        <taxon>Eukaryota</taxon>
        <taxon>Metazoa</taxon>
        <taxon>Ecdysozoa</taxon>
        <taxon>Nematoda</taxon>
        <taxon>Chromadorea</taxon>
        <taxon>Rhabditida</taxon>
        <taxon>Rhabditina</taxon>
        <taxon>Rhabditomorpha</taxon>
        <taxon>Strongyloidea</taxon>
        <taxon>Metastrongylidae</taxon>
        <taxon>Parelaphostrongylus</taxon>
    </lineage>
</organism>
<proteinExistence type="predicted"/>
<comment type="caution">
    <text evidence="1">The sequence shown here is derived from an EMBL/GenBank/DDBJ whole genome shotgun (WGS) entry which is preliminary data.</text>
</comment>
<keyword evidence="2" id="KW-1185">Reference proteome</keyword>
<protein>
    <submittedName>
        <fullName evidence="1">Uncharacterized protein</fullName>
    </submittedName>
</protein>
<dbReference type="AlphaFoldDB" id="A0AAD5QR85"/>
<reference evidence="1" key="1">
    <citation type="submission" date="2021-06" db="EMBL/GenBank/DDBJ databases">
        <title>Parelaphostrongylus tenuis whole genome reference sequence.</title>
        <authorList>
            <person name="Garwood T.J."/>
            <person name="Larsen P.A."/>
            <person name="Fountain-Jones N.M."/>
            <person name="Garbe J.R."/>
            <person name="Macchietto M.G."/>
            <person name="Kania S.A."/>
            <person name="Gerhold R.W."/>
            <person name="Richards J.E."/>
            <person name="Wolf T.M."/>
        </authorList>
    </citation>
    <scope>NUCLEOTIDE SEQUENCE</scope>
    <source>
        <strain evidence="1">MNPRO001-30</strain>
        <tissue evidence="1">Meninges</tissue>
    </source>
</reference>
<name>A0AAD5QR85_PARTN</name>
<dbReference type="Proteomes" id="UP001196413">
    <property type="component" value="Unassembled WGS sequence"/>
</dbReference>
<gene>
    <name evidence="1" type="ORF">KIN20_017107</name>
</gene>
<accession>A0AAD5QR85</accession>
<evidence type="ECO:0000313" key="2">
    <source>
        <dbReference type="Proteomes" id="UP001196413"/>
    </source>
</evidence>
<sequence>MDEWKEICVGRSDESVPYGIGSVDAHGGHRLAAAKSHQKHARNQSVAAITPRRSAWAHVRRSAATLNVINT</sequence>